<dbReference type="AlphaFoldDB" id="A0A7X1NT52"/>
<comment type="caution">
    <text evidence="1">The sequence shown here is derived from an EMBL/GenBank/DDBJ whole genome shotgun (WGS) entry which is preliminary data.</text>
</comment>
<feature type="non-terminal residue" evidence="1">
    <location>
        <position position="78"/>
    </location>
</feature>
<proteinExistence type="predicted"/>
<sequence>MTAACRSTPSSFIASCPGQATVCGSKGWLKTGGGPLHNPRELTISAGHNEVRVEHFEQVGAGYTYKLREVTRCIQEGL</sequence>
<evidence type="ECO:0000313" key="1">
    <source>
        <dbReference type="EMBL" id="MPY12333.1"/>
    </source>
</evidence>
<reference evidence="2" key="1">
    <citation type="submission" date="2019-07" db="EMBL/GenBank/DDBJ databases">
        <title>Arthrobacter KR32 sp. nov., isolated from mountain cheese made of cows milk.</title>
        <authorList>
            <person name="Flegler A."/>
        </authorList>
    </citation>
    <scope>NUCLEOTIDE SEQUENCE [LARGE SCALE GENOMIC DNA]</scope>
    <source>
        <strain evidence="2">KR32</strain>
    </source>
</reference>
<evidence type="ECO:0000313" key="2">
    <source>
        <dbReference type="Proteomes" id="UP000326464"/>
    </source>
</evidence>
<dbReference type="EMBL" id="VJXX01000032">
    <property type="protein sequence ID" value="MPY12333.1"/>
    <property type="molecule type" value="Genomic_DNA"/>
</dbReference>
<gene>
    <name evidence="1" type="ORF">FNH21_16730</name>
</gene>
<keyword evidence="2" id="KW-1185">Reference proteome</keyword>
<dbReference type="SUPFAM" id="SSF55347">
    <property type="entry name" value="Glyceraldehyde-3-phosphate dehydrogenase-like, C-terminal domain"/>
    <property type="match status" value="1"/>
</dbReference>
<name>A0A7X1NT52_9MICC</name>
<accession>A0A7X1NT52</accession>
<protein>
    <submittedName>
        <fullName evidence="1">Gfo/Idh/MocA family oxidoreductase</fullName>
    </submittedName>
</protein>
<dbReference type="Proteomes" id="UP000326464">
    <property type="component" value="Unassembled WGS sequence"/>
</dbReference>
<organism evidence="1 2">
    <name type="scientific">Arthrobacter bussei</name>
    <dbReference type="NCBI Taxonomy" id="2594179"/>
    <lineage>
        <taxon>Bacteria</taxon>
        <taxon>Bacillati</taxon>
        <taxon>Actinomycetota</taxon>
        <taxon>Actinomycetes</taxon>
        <taxon>Micrococcales</taxon>
        <taxon>Micrococcaceae</taxon>
        <taxon>Arthrobacter</taxon>
    </lineage>
</organism>
<dbReference type="Gene3D" id="3.30.360.10">
    <property type="entry name" value="Dihydrodipicolinate Reductase, domain 2"/>
    <property type="match status" value="1"/>
</dbReference>